<proteinExistence type="predicted"/>
<protein>
    <submittedName>
        <fullName evidence="1">Uncharacterized protein</fullName>
    </submittedName>
</protein>
<accession>A0A3N1ZQP1</accession>
<dbReference type="EMBL" id="RKHG01000001">
    <property type="protein sequence ID" value="ROR53205.1"/>
    <property type="molecule type" value="Genomic_DNA"/>
</dbReference>
<evidence type="ECO:0000313" key="2">
    <source>
        <dbReference type="Proteomes" id="UP000275749"/>
    </source>
</evidence>
<reference evidence="1 2" key="1">
    <citation type="submission" date="2018-11" db="EMBL/GenBank/DDBJ databases">
        <title>Sequencing the genomes of 1000 actinobacteria strains.</title>
        <authorList>
            <person name="Klenk H.-P."/>
        </authorList>
    </citation>
    <scope>NUCLEOTIDE SEQUENCE [LARGE SCALE GENOMIC DNA]</scope>
    <source>
        <strain evidence="1 2">DSM 10546</strain>
    </source>
</reference>
<dbReference type="Proteomes" id="UP000275749">
    <property type="component" value="Unassembled WGS sequence"/>
</dbReference>
<dbReference type="AlphaFoldDB" id="A0A3N1ZQP1"/>
<sequence length="174" mass="19567">MGVMAFLRRRDNRPDATLLTELKEATGLPGKLLAHATGPRAELLAFAHRFVYRLADGQWRSVGWHQVRSGGWKSEREEIHWRLNDGSRDAVQLTEPGAFPQVFRERVQASIAVEDQFDVPGGGSISITARRDLGEEQPRLYWQVNAVRGAKLTDPTTKALADEALARLRADYDF</sequence>
<name>A0A3N1ZQP1_9ACTN</name>
<organism evidence="1 2">
    <name type="scientific">Luteococcus japonicus</name>
    <dbReference type="NCBI Taxonomy" id="33984"/>
    <lineage>
        <taxon>Bacteria</taxon>
        <taxon>Bacillati</taxon>
        <taxon>Actinomycetota</taxon>
        <taxon>Actinomycetes</taxon>
        <taxon>Propionibacteriales</taxon>
        <taxon>Propionibacteriaceae</taxon>
        <taxon>Luteococcus</taxon>
    </lineage>
</organism>
<evidence type="ECO:0000313" key="1">
    <source>
        <dbReference type="EMBL" id="ROR53205.1"/>
    </source>
</evidence>
<gene>
    <name evidence="1" type="ORF">EDD41_0336</name>
</gene>
<comment type="caution">
    <text evidence="1">The sequence shown here is derived from an EMBL/GenBank/DDBJ whole genome shotgun (WGS) entry which is preliminary data.</text>
</comment>